<feature type="region of interest" description="Disordered" evidence="1">
    <location>
        <begin position="118"/>
        <end position="142"/>
    </location>
</feature>
<feature type="compositionally biased region" description="Basic and acidic residues" evidence="1">
    <location>
        <begin position="168"/>
        <end position="177"/>
    </location>
</feature>
<feature type="compositionally biased region" description="Basic and acidic residues" evidence="1">
    <location>
        <begin position="184"/>
        <end position="195"/>
    </location>
</feature>
<sequence>MLMLPPVVVPPFPIHFPVPLVHFDQLPRGRVKIPQRFPLIVLQHRTDRPAEEPLVGLLQRTLAPPQGTNLGRPDPAPLHVPVNFVDRFLFQLLRAQPGFTAAGNVDRADDFVSTGTAGQTLNGSHEQRTSIGHWGGSGGNRSGRNRLRHGDCLHHCWDHRCRNGARNDHSGRDRIDGGTRGLYRAHDAARRPVHR</sequence>
<feature type="region of interest" description="Disordered" evidence="1">
    <location>
        <begin position="168"/>
        <end position="195"/>
    </location>
</feature>
<protein>
    <submittedName>
        <fullName evidence="2">(northern house mosquito) hypothetical protein</fullName>
    </submittedName>
</protein>
<dbReference type="EMBL" id="HBUE01257748">
    <property type="protein sequence ID" value="CAG6557437.1"/>
    <property type="molecule type" value="Transcribed_RNA"/>
</dbReference>
<proteinExistence type="predicted"/>
<name>A0A8D8N9T5_CULPI</name>
<reference evidence="2" key="1">
    <citation type="submission" date="2021-05" db="EMBL/GenBank/DDBJ databases">
        <authorList>
            <person name="Alioto T."/>
            <person name="Alioto T."/>
            <person name="Gomez Garrido J."/>
        </authorList>
    </citation>
    <scope>NUCLEOTIDE SEQUENCE</scope>
</reference>
<evidence type="ECO:0000256" key="1">
    <source>
        <dbReference type="SAM" id="MobiDB-lite"/>
    </source>
</evidence>
<dbReference type="EMBL" id="HBUE01152742">
    <property type="protein sequence ID" value="CAG6506133.1"/>
    <property type="molecule type" value="Transcribed_RNA"/>
</dbReference>
<accession>A0A8D8N9T5</accession>
<dbReference type="EMBL" id="HBUE01257746">
    <property type="protein sequence ID" value="CAG6557435.1"/>
    <property type="molecule type" value="Transcribed_RNA"/>
</dbReference>
<dbReference type="EMBL" id="HBUE01152740">
    <property type="protein sequence ID" value="CAG6506131.1"/>
    <property type="molecule type" value="Transcribed_RNA"/>
</dbReference>
<organism evidence="2">
    <name type="scientific">Culex pipiens</name>
    <name type="common">House mosquito</name>
    <dbReference type="NCBI Taxonomy" id="7175"/>
    <lineage>
        <taxon>Eukaryota</taxon>
        <taxon>Metazoa</taxon>
        <taxon>Ecdysozoa</taxon>
        <taxon>Arthropoda</taxon>
        <taxon>Hexapoda</taxon>
        <taxon>Insecta</taxon>
        <taxon>Pterygota</taxon>
        <taxon>Neoptera</taxon>
        <taxon>Endopterygota</taxon>
        <taxon>Diptera</taxon>
        <taxon>Nematocera</taxon>
        <taxon>Culicoidea</taxon>
        <taxon>Culicidae</taxon>
        <taxon>Culicinae</taxon>
        <taxon>Culicini</taxon>
        <taxon>Culex</taxon>
        <taxon>Culex</taxon>
    </lineage>
</organism>
<evidence type="ECO:0000313" key="2">
    <source>
        <dbReference type="EMBL" id="CAG6557437.1"/>
    </source>
</evidence>
<dbReference type="AlphaFoldDB" id="A0A8D8N9T5"/>